<evidence type="ECO:0000313" key="3">
    <source>
        <dbReference type="EMBL" id="QNT69420.1"/>
    </source>
</evidence>
<name>A0A7H1N134_9PROT</name>
<dbReference type="PROSITE" id="PS50206">
    <property type="entry name" value="RHODANESE_3"/>
    <property type="match status" value="1"/>
</dbReference>
<dbReference type="CDD" id="cd00158">
    <property type="entry name" value="RHOD"/>
    <property type="match status" value="1"/>
</dbReference>
<proteinExistence type="predicted"/>
<dbReference type="SMART" id="SM00450">
    <property type="entry name" value="RHOD"/>
    <property type="match status" value="1"/>
</dbReference>
<keyword evidence="1" id="KW-0732">Signal</keyword>
<dbReference type="InterPro" id="IPR036873">
    <property type="entry name" value="Rhodanese-like_dom_sf"/>
</dbReference>
<gene>
    <name evidence="3" type="ORF">HQ394_08915</name>
</gene>
<dbReference type="AlphaFoldDB" id="A0A7H1N134"/>
<keyword evidence="4" id="KW-1185">Reference proteome</keyword>
<organism evidence="3 4">
    <name type="scientific">Defluviicoccus vanus</name>
    <dbReference type="NCBI Taxonomy" id="111831"/>
    <lineage>
        <taxon>Bacteria</taxon>
        <taxon>Pseudomonadati</taxon>
        <taxon>Pseudomonadota</taxon>
        <taxon>Alphaproteobacteria</taxon>
        <taxon>Rhodospirillales</taxon>
        <taxon>Rhodospirillaceae</taxon>
        <taxon>Defluviicoccus</taxon>
    </lineage>
</organism>
<sequence length="146" mass="15272">MMVAFWRQGVAAAVAGWLVCAGSMPAVASEAITNIDAAEAGQLVAAGMPLIDVRRADEWQATGVVAHSHLITAFNSEPVDAGLSRPHQGRGQAGEPVVIICRSGNRSSQVARLLTEQAGFTHVYNVAGGIIQWARNGQPLQPCANC</sequence>
<accession>A0A7H1N134</accession>
<dbReference type="Proteomes" id="UP000516369">
    <property type="component" value="Chromosome"/>
</dbReference>
<feature type="domain" description="Rhodanese" evidence="2">
    <location>
        <begin position="44"/>
        <end position="142"/>
    </location>
</feature>
<evidence type="ECO:0000313" key="4">
    <source>
        <dbReference type="Proteomes" id="UP000516369"/>
    </source>
</evidence>
<feature type="chain" id="PRO_5028890750" evidence="1">
    <location>
        <begin position="29"/>
        <end position="146"/>
    </location>
</feature>
<dbReference type="KEGG" id="dvn:HQ394_08915"/>
<dbReference type="GO" id="GO:0004792">
    <property type="term" value="F:thiosulfate-cyanide sulfurtransferase activity"/>
    <property type="evidence" value="ECO:0007669"/>
    <property type="project" value="TreeGrafter"/>
</dbReference>
<feature type="signal peptide" evidence="1">
    <location>
        <begin position="1"/>
        <end position="28"/>
    </location>
</feature>
<dbReference type="Pfam" id="PF00581">
    <property type="entry name" value="Rhodanese"/>
    <property type="match status" value="1"/>
</dbReference>
<protein>
    <submittedName>
        <fullName evidence="3">Rhodanese-like domain-containing protein</fullName>
    </submittedName>
</protein>
<dbReference type="SUPFAM" id="SSF52821">
    <property type="entry name" value="Rhodanese/Cell cycle control phosphatase"/>
    <property type="match status" value="1"/>
</dbReference>
<evidence type="ECO:0000256" key="1">
    <source>
        <dbReference type="SAM" id="SignalP"/>
    </source>
</evidence>
<dbReference type="Gene3D" id="3.40.250.10">
    <property type="entry name" value="Rhodanese-like domain"/>
    <property type="match status" value="1"/>
</dbReference>
<dbReference type="EMBL" id="CP053923">
    <property type="protein sequence ID" value="QNT69420.1"/>
    <property type="molecule type" value="Genomic_DNA"/>
</dbReference>
<dbReference type="PANTHER" id="PTHR44086:SF10">
    <property type="entry name" value="THIOSULFATE SULFURTRANSFERASE_RHODANESE-LIKE DOMAIN-CONTAINING PROTEIN 3"/>
    <property type="match status" value="1"/>
</dbReference>
<reference evidence="3 4" key="1">
    <citation type="submission" date="2020-05" db="EMBL/GenBank/DDBJ databases">
        <title>Complete closed genome sequence of Defluviicoccus vanus.</title>
        <authorList>
            <person name="Bessarab I."/>
            <person name="Arumugam K."/>
            <person name="Maszenan A.M."/>
            <person name="Seviour R.J."/>
            <person name="Williams R.B."/>
        </authorList>
    </citation>
    <scope>NUCLEOTIDE SEQUENCE [LARGE SCALE GENOMIC DNA]</scope>
    <source>
        <strain evidence="3 4">Ben 114</strain>
    </source>
</reference>
<dbReference type="PANTHER" id="PTHR44086">
    <property type="entry name" value="THIOSULFATE SULFURTRANSFERASE RDL2, MITOCHONDRIAL-RELATED"/>
    <property type="match status" value="1"/>
</dbReference>
<evidence type="ECO:0000259" key="2">
    <source>
        <dbReference type="PROSITE" id="PS50206"/>
    </source>
</evidence>
<dbReference type="InterPro" id="IPR001763">
    <property type="entry name" value="Rhodanese-like_dom"/>
</dbReference>